<evidence type="ECO:0000256" key="3">
    <source>
        <dbReference type="ARBA" id="ARBA00023274"/>
    </source>
</evidence>
<dbReference type="GO" id="GO:0003735">
    <property type="term" value="F:structural constituent of ribosome"/>
    <property type="evidence" value="ECO:0007669"/>
    <property type="project" value="InterPro"/>
</dbReference>
<dbReference type="InterPro" id="IPR023574">
    <property type="entry name" value="Ribosomal_uL4_dom_sf"/>
</dbReference>
<dbReference type="HAMAP" id="MF_01328_B">
    <property type="entry name" value="Ribosomal_uL4_B"/>
    <property type="match status" value="1"/>
</dbReference>
<comment type="caution">
    <text evidence="7">The sequence shown here is derived from an EMBL/GenBank/DDBJ whole genome shotgun (WGS) entry which is preliminary data.</text>
</comment>
<dbReference type="PANTHER" id="PTHR10746">
    <property type="entry name" value="50S RIBOSOMAL PROTEIN L4"/>
    <property type="match status" value="1"/>
</dbReference>
<dbReference type="GO" id="GO:0006412">
    <property type="term" value="P:translation"/>
    <property type="evidence" value="ECO:0007669"/>
    <property type="project" value="UniProtKB-UniRule"/>
</dbReference>
<dbReference type="NCBIfam" id="TIGR03953">
    <property type="entry name" value="rplD_bact"/>
    <property type="match status" value="1"/>
</dbReference>
<dbReference type="Pfam" id="PF00573">
    <property type="entry name" value="Ribosomal_L4"/>
    <property type="match status" value="1"/>
</dbReference>
<dbReference type="PANTHER" id="PTHR10746:SF6">
    <property type="entry name" value="LARGE RIBOSOMAL SUBUNIT PROTEIN UL4M"/>
    <property type="match status" value="1"/>
</dbReference>
<evidence type="ECO:0000256" key="6">
    <source>
        <dbReference type="SAM" id="MobiDB-lite"/>
    </source>
</evidence>
<comment type="function">
    <text evidence="5">Forms part of the polypeptide exit tunnel.</text>
</comment>
<accession>A0A2H0BH73</accession>
<evidence type="ECO:0000313" key="8">
    <source>
        <dbReference type="Proteomes" id="UP000228495"/>
    </source>
</evidence>
<feature type="compositionally biased region" description="Basic residues" evidence="6">
    <location>
        <begin position="42"/>
        <end position="51"/>
    </location>
</feature>
<evidence type="ECO:0000256" key="5">
    <source>
        <dbReference type="HAMAP-Rule" id="MF_01328"/>
    </source>
</evidence>
<comment type="function">
    <text evidence="5">One of the primary rRNA binding proteins, this protein initially binds near the 5'-end of the 23S rRNA. It is important during the early stages of 50S assembly. It makes multiple contacts with different domains of the 23S rRNA in the assembled 50S subunit and ribosome.</text>
</comment>
<keyword evidence="5" id="KW-0694">RNA-binding</keyword>
<dbReference type="InterPro" id="IPR013005">
    <property type="entry name" value="Ribosomal_uL4-like"/>
</dbReference>
<dbReference type="Proteomes" id="UP000228495">
    <property type="component" value="Unassembled WGS sequence"/>
</dbReference>
<keyword evidence="2 5" id="KW-0689">Ribosomal protein</keyword>
<dbReference type="Gene3D" id="3.40.1370.10">
    <property type="match status" value="1"/>
</dbReference>
<evidence type="ECO:0000256" key="4">
    <source>
        <dbReference type="ARBA" id="ARBA00035244"/>
    </source>
</evidence>
<proteinExistence type="inferred from homology"/>
<gene>
    <name evidence="5" type="primary">rplD</name>
    <name evidence="7" type="ORF">COX05_00555</name>
</gene>
<dbReference type="SUPFAM" id="SSF52166">
    <property type="entry name" value="Ribosomal protein L4"/>
    <property type="match status" value="1"/>
</dbReference>
<name>A0A2H0BH73_UNCKA</name>
<evidence type="ECO:0000256" key="2">
    <source>
        <dbReference type="ARBA" id="ARBA00022980"/>
    </source>
</evidence>
<dbReference type="AlphaFoldDB" id="A0A2H0BH73"/>
<comment type="subunit">
    <text evidence="5">Part of the 50S ribosomal subunit.</text>
</comment>
<dbReference type="GO" id="GO:0019843">
    <property type="term" value="F:rRNA binding"/>
    <property type="evidence" value="ECO:0007669"/>
    <property type="project" value="UniProtKB-UniRule"/>
</dbReference>
<dbReference type="GO" id="GO:0005840">
    <property type="term" value="C:ribosome"/>
    <property type="evidence" value="ECO:0007669"/>
    <property type="project" value="UniProtKB-KW"/>
</dbReference>
<evidence type="ECO:0000313" key="7">
    <source>
        <dbReference type="EMBL" id="PIP56919.1"/>
    </source>
</evidence>
<dbReference type="EMBL" id="PCSU01000005">
    <property type="protein sequence ID" value="PIP56919.1"/>
    <property type="molecule type" value="Genomic_DNA"/>
</dbReference>
<comment type="similarity">
    <text evidence="1 5">Belongs to the universal ribosomal protein uL4 family.</text>
</comment>
<keyword evidence="3 5" id="KW-0687">Ribonucleoprotein</keyword>
<evidence type="ECO:0000256" key="1">
    <source>
        <dbReference type="ARBA" id="ARBA00010528"/>
    </source>
</evidence>
<organism evidence="7 8">
    <name type="scientific">candidate division WWE3 bacterium CG22_combo_CG10-13_8_21_14_all_39_12</name>
    <dbReference type="NCBI Taxonomy" id="1975094"/>
    <lineage>
        <taxon>Bacteria</taxon>
        <taxon>Katanobacteria</taxon>
    </lineage>
</organism>
<dbReference type="GO" id="GO:1990904">
    <property type="term" value="C:ribonucleoprotein complex"/>
    <property type="evidence" value="ECO:0007669"/>
    <property type="project" value="UniProtKB-KW"/>
</dbReference>
<sequence length="205" mass="22672">MTIKQYDTNGKAQADVTVSDDIFAHPISKAIMSQYVHVHRKRSAVGTRKTKGRGEVSGGGRKPWRQKGTGRARAGSTRSPLWVGGGHTHAIVPTDNARTNMSRKMRKVALLSSLSWSAKHNNVHTVSAFNLETPQTKVINSFLREVELLGKRVLFVSAELDKNLVKSVSNIKRADVIEVRQLNAYDILSHSAVIFVGDAYQKIEL</sequence>
<keyword evidence="5" id="KW-0699">rRNA-binding</keyword>
<dbReference type="InterPro" id="IPR002136">
    <property type="entry name" value="Ribosomal_uL4"/>
</dbReference>
<protein>
    <recommendedName>
        <fullName evidence="4 5">Large ribosomal subunit protein uL4</fullName>
    </recommendedName>
</protein>
<reference evidence="7 8" key="1">
    <citation type="submission" date="2017-09" db="EMBL/GenBank/DDBJ databases">
        <title>Depth-based differentiation of microbial function through sediment-hosted aquifers and enrichment of novel symbionts in the deep terrestrial subsurface.</title>
        <authorList>
            <person name="Probst A.J."/>
            <person name="Ladd B."/>
            <person name="Jarett J.K."/>
            <person name="Geller-Mcgrath D.E."/>
            <person name="Sieber C.M."/>
            <person name="Emerson J.B."/>
            <person name="Anantharaman K."/>
            <person name="Thomas B.C."/>
            <person name="Malmstrom R."/>
            <person name="Stieglmeier M."/>
            <person name="Klingl A."/>
            <person name="Woyke T."/>
            <person name="Ryan C.M."/>
            <person name="Banfield J.F."/>
        </authorList>
    </citation>
    <scope>NUCLEOTIDE SEQUENCE [LARGE SCALE GENOMIC DNA]</scope>
    <source>
        <strain evidence="7">CG22_combo_CG10-13_8_21_14_all_39_12</strain>
    </source>
</reference>
<feature type="region of interest" description="Disordered" evidence="6">
    <location>
        <begin position="42"/>
        <end position="93"/>
    </location>
</feature>